<sequence>MSDFKKAWVYLENGMFFEARSFGANKTAIGEIVFNTSLTGYQEILTDPSYAGQFICFSMPEIGIVGTNPQDIESSSIFAKGILVRHYNEKYSNFRSNKSLQEFLISHDTMGIFGLDTRLLTKTLRTQGAMMMIASTEYSTKEKLKELLSQSPRIEEIDYVKVVSTKETYRHKEGRFSFKTMDYTLPQTKKKILAIDFGIKKSILRELVNAGFSVEVIPHNFNAQAIITAYQAKAFDGIFLSNGPGDPKVLKTQIIELQKLISYNIPIFAICLGHQLLALAQGYETYKLKFGHHGGNHPIQNLHTKKIEITAQNHIYSVPEDIAKIATITHRNLFDGTIEGLLYKNAPICSFQHHPEAGPGPLESSALFNEFSKLLQKTK</sequence>
<comment type="subunit">
    <text evidence="11">Composed of two chains; the small (or glutamine) chain promotes the hydrolysis of glutamine to ammonia, which is used by the large (or ammonia) chain to synthesize carbamoyl phosphate. Tetramer of heterodimers (alpha,beta)4.</text>
</comment>
<dbReference type="GO" id="GO:0005524">
    <property type="term" value="F:ATP binding"/>
    <property type="evidence" value="ECO:0007669"/>
    <property type="project" value="UniProtKB-UniRule"/>
</dbReference>
<dbReference type="FunFam" id="3.50.30.20:FF:000001">
    <property type="entry name" value="Carbamoyl-phosphate synthase small chain"/>
    <property type="match status" value="1"/>
</dbReference>
<dbReference type="PROSITE" id="PS51273">
    <property type="entry name" value="GATASE_TYPE_1"/>
    <property type="match status" value="1"/>
</dbReference>
<keyword evidence="8 11" id="KW-0665">Pyrimidine biosynthesis</keyword>
<gene>
    <name evidence="11" type="primary">carA</name>
    <name evidence="13" type="ORF">CDV25_06425</name>
</gene>
<dbReference type="InterPro" id="IPR006274">
    <property type="entry name" value="CarbamoylP_synth_ssu"/>
</dbReference>
<dbReference type="Gene3D" id="3.50.30.20">
    <property type="entry name" value="Carbamoyl-phosphate synthase small subunit, N-terminal domain"/>
    <property type="match status" value="1"/>
</dbReference>
<dbReference type="InterPro" id="IPR036480">
    <property type="entry name" value="CarbP_synth_ssu_N_sf"/>
</dbReference>
<dbReference type="NCBIfam" id="TIGR01368">
    <property type="entry name" value="CPSaseIIsmall"/>
    <property type="match status" value="1"/>
</dbReference>
<keyword evidence="7 11" id="KW-0315">Glutamine amidotransferase</keyword>
<comment type="function">
    <text evidence="11">Small subunit of the glutamine-dependent carbamoyl phosphate synthetase (CPSase). CPSase catalyzes the formation of carbamoyl phosphate from the ammonia moiety of glutamine, carbonate, and phosphate donated by ATP, constituting the first step of 2 biosynthetic pathways, one leading to arginine and/or urea and the other to pyrimidine nucleotides. The small subunit (glutamine amidotransferase) binds and cleaves glutamine to supply the large subunit with the substrate ammonia.</text>
</comment>
<comment type="similarity">
    <text evidence="3 11">Belongs to the CarA family.</text>
</comment>
<evidence type="ECO:0000256" key="5">
    <source>
        <dbReference type="ARBA" id="ARBA00022741"/>
    </source>
</evidence>
<keyword evidence="11" id="KW-0028">Amino-acid biosynthesis</keyword>
<name>A0A2U8FG40_9HELI</name>
<dbReference type="NCBIfam" id="NF009475">
    <property type="entry name" value="PRK12838.1"/>
    <property type="match status" value="1"/>
</dbReference>
<dbReference type="SMART" id="SM01097">
    <property type="entry name" value="CPSase_sm_chain"/>
    <property type="match status" value="1"/>
</dbReference>
<dbReference type="InterPro" id="IPR050472">
    <property type="entry name" value="Anth_synth/Amidotransfase"/>
</dbReference>
<dbReference type="EMBL" id="CP021886">
    <property type="protein sequence ID" value="AWI34435.1"/>
    <property type="molecule type" value="Genomic_DNA"/>
</dbReference>
<evidence type="ECO:0000256" key="2">
    <source>
        <dbReference type="ARBA" id="ARBA00005077"/>
    </source>
</evidence>
<feature type="binding site" evidence="11">
    <location>
        <position position="272"/>
    </location>
    <ligand>
        <name>L-glutamine</name>
        <dbReference type="ChEBI" id="CHEBI:58359"/>
    </ligand>
</feature>
<feature type="binding site" evidence="11">
    <location>
        <position position="313"/>
    </location>
    <ligand>
        <name>L-glutamine</name>
        <dbReference type="ChEBI" id="CHEBI:58359"/>
    </ligand>
</feature>
<proteinExistence type="inferred from homology"/>
<dbReference type="OrthoDB" id="9804328at2"/>
<evidence type="ECO:0000313" key="13">
    <source>
        <dbReference type="EMBL" id="AWI34435.1"/>
    </source>
</evidence>
<dbReference type="GO" id="GO:0044205">
    <property type="term" value="P:'de novo' UMP biosynthetic process"/>
    <property type="evidence" value="ECO:0007669"/>
    <property type="project" value="UniProtKB-UniRule"/>
</dbReference>
<dbReference type="GO" id="GO:0006526">
    <property type="term" value="P:L-arginine biosynthetic process"/>
    <property type="evidence" value="ECO:0007669"/>
    <property type="project" value="UniProtKB-UniRule"/>
</dbReference>
<dbReference type="SUPFAM" id="SSF52021">
    <property type="entry name" value="Carbamoyl phosphate synthetase, small subunit N-terminal domain"/>
    <property type="match status" value="1"/>
</dbReference>
<feature type="domain" description="Carbamoyl-phosphate synthase small subunit N-terminal" evidence="12">
    <location>
        <begin position="5"/>
        <end position="135"/>
    </location>
</feature>
<feature type="active site" evidence="11">
    <location>
        <position position="354"/>
    </location>
</feature>
<dbReference type="InterPro" id="IPR002474">
    <property type="entry name" value="CarbamoylP_synth_ssu_N"/>
</dbReference>
<comment type="catalytic activity">
    <reaction evidence="9 11">
        <text>hydrogencarbonate + L-glutamine + 2 ATP + H2O = carbamoyl phosphate + L-glutamate + 2 ADP + phosphate + 2 H(+)</text>
        <dbReference type="Rhea" id="RHEA:18633"/>
        <dbReference type="ChEBI" id="CHEBI:15377"/>
        <dbReference type="ChEBI" id="CHEBI:15378"/>
        <dbReference type="ChEBI" id="CHEBI:17544"/>
        <dbReference type="ChEBI" id="CHEBI:29985"/>
        <dbReference type="ChEBI" id="CHEBI:30616"/>
        <dbReference type="ChEBI" id="CHEBI:43474"/>
        <dbReference type="ChEBI" id="CHEBI:58228"/>
        <dbReference type="ChEBI" id="CHEBI:58359"/>
        <dbReference type="ChEBI" id="CHEBI:456216"/>
        <dbReference type="EC" id="6.3.5.5"/>
    </reaction>
</comment>
<comment type="pathway">
    <text evidence="1 11">Pyrimidine metabolism; UMP biosynthesis via de novo pathway; (S)-dihydroorotate from bicarbonate: step 1/3.</text>
</comment>
<feature type="active site" description="Nucleophile" evidence="11">
    <location>
        <position position="271"/>
    </location>
</feature>
<evidence type="ECO:0000256" key="7">
    <source>
        <dbReference type="ARBA" id="ARBA00022962"/>
    </source>
</evidence>
<dbReference type="GO" id="GO:0006541">
    <property type="term" value="P:glutamine metabolic process"/>
    <property type="evidence" value="ECO:0007669"/>
    <property type="project" value="InterPro"/>
</dbReference>
<dbReference type="EC" id="6.3.5.5" evidence="11"/>
<dbReference type="InterPro" id="IPR029062">
    <property type="entry name" value="Class_I_gatase-like"/>
</dbReference>
<feature type="binding site" evidence="11">
    <location>
        <position position="316"/>
    </location>
    <ligand>
        <name>L-glutamine</name>
        <dbReference type="ChEBI" id="CHEBI:58359"/>
    </ligand>
</feature>
<keyword evidence="5 11" id="KW-0547">Nucleotide-binding</keyword>
<reference evidence="13 14" key="1">
    <citation type="submission" date="2017-06" db="EMBL/GenBank/DDBJ databases">
        <title>Complete genome of Helicobacter apodemus.</title>
        <authorList>
            <person name="Cho S."/>
        </authorList>
    </citation>
    <scope>NUCLEOTIDE SEQUENCE [LARGE SCALE GENOMIC DNA]</scope>
    <source>
        <strain evidence="14">SNUVETPUB-15-01</strain>
    </source>
</reference>
<dbReference type="SUPFAM" id="SSF52317">
    <property type="entry name" value="Class I glutamine amidotransferase-like"/>
    <property type="match status" value="1"/>
</dbReference>
<protein>
    <recommendedName>
        <fullName evidence="11">Carbamoyl phosphate synthase small chain</fullName>
        <ecNumber evidence="11">6.3.5.5</ecNumber>
    </recommendedName>
    <alternativeName>
        <fullName evidence="11">Carbamoyl phosphate synthetase glutamine chain</fullName>
    </alternativeName>
</protein>
<keyword evidence="6 11" id="KW-0067">ATP-binding</keyword>
<evidence type="ECO:0000256" key="3">
    <source>
        <dbReference type="ARBA" id="ARBA00007800"/>
    </source>
</evidence>
<comment type="caution">
    <text evidence="11">Lacks conserved residue(s) required for the propagation of feature annotation.</text>
</comment>
<evidence type="ECO:0000256" key="9">
    <source>
        <dbReference type="ARBA" id="ARBA00048816"/>
    </source>
</evidence>
<keyword evidence="4 11" id="KW-0436">Ligase</keyword>
<dbReference type="HAMAP" id="MF_01209">
    <property type="entry name" value="CPSase_S_chain"/>
    <property type="match status" value="1"/>
</dbReference>
<keyword evidence="11" id="KW-0055">Arginine biosynthesis</keyword>
<feature type="active site" evidence="11">
    <location>
        <position position="356"/>
    </location>
</feature>
<dbReference type="Pfam" id="PF00988">
    <property type="entry name" value="CPSase_sm_chain"/>
    <property type="match status" value="1"/>
</dbReference>
<accession>A0A2U8FG40</accession>
<dbReference type="InterPro" id="IPR017926">
    <property type="entry name" value="GATASE"/>
</dbReference>
<dbReference type="GO" id="GO:0004359">
    <property type="term" value="F:glutaminase activity"/>
    <property type="evidence" value="ECO:0007669"/>
    <property type="project" value="RHEA"/>
</dbReference>
<evidence type="ECO:0000256" key="11">
    <source>
        <dbReference type="HAMAP-Rule" id="MF_01209"/>
    </source>
</evidence>
<dbReference type="AlphaFoldDB" id="A0A2U8FG40"/>
<evidence type="ECO:0000256" key="10">
    <source>
        <dbReference type="ARBA" id="ARBA00049285"/>
    </source>
</evidence>
<feature type="binding site" evidence="11">
    <location>
        <position position="245"/>
    </location>
    <ligand>
        <name>L-glutamine</name>
        <dbReference type="ChEBI" id="CHEBI:58359"/>
    </ligand>
</feature>
<dbReference type="Proteomes" id="UP000244890">
    <property type="component" value="Chromosome"/>
</dbReference>
<evidence type="ECO:0000256" key="8">
    <source>
        <dbReference type="ARBA" id="ARBA00022975"/>
    </source>
</evidence>
<organism evidence="13 14">
    <name type="scientific">Helicobacter apodemus</name>
    <dbReference type="NCBI Taxonomy" id="135569"/>
    <lineage>
        <taxon>Bacteria</taxon>
        <taxon>Pseudomonadati</taxon>
        <taxon>Campylobacterota</taxon>
        <taxon>Epsilonproteobacteria</taxon>
        <taxon>Campylobacterales</taxon>
        <taxon>Helicobacteraceae</taxon>
        <taxon>Helicobacter</taxon>
    </lineage>
</organism>
<comment type="pathway">
    <text evidence="2 11">Amino-acid biosynthesis; L-arginine biosynthesis; carbamoyl phosphate from bicarbonate: step 1/1.</text>
</comment>
<dbReference type="UniPathway" id="UPA00068">
    <property type="reaction ID" value="UER00171"/>
</dbReference>
<dbReference type="Pfam" id="PF00117">
    <property type="entry name" value="GATase"/>
    <property type="match status" value="1"/>
</dbReference>
<dbReference type="RefSeq" id="WP_108911251.1">
    <property type="nucleotide sequence ID" value="NZ_CP021886.1"/>
</dbReference>
<evidence type="ECO:0000256" key="1">
    <source>
        <dbReference type="ARBA" id="ARBA00004812"/>
    </source>
</evidence>
<comment type="catalytic activity">
    <reaction evidence="10 11">
        <text>L-glutamine + H2O = L-glutamate + NH4(+)</text>
        <dbReference type="Rhea" id="RHEA:15889"/>
        <dbReference type="ChEBI" id="CHEBI:15377"/>
        <dbReference type="ChEBI" id="CHEBI:28938"/>
        <dbReference type="ChEBI" id="CHEBI:29985"/>
        <dbReference type="ChEBI" id="CHEBI:58359"/>
    </reaction>
</comment>
<dbReference type="GO" id="GO:0004088">
    <property type="term" value="F:carbamoyl-phosphate synthase (glutamine-hydrolyzing) activity"/>
    <property type="evidence" value="ECO:0007669"/>
    <property type="project" value="UniProtKB-UniRule"/>
</dbReference>
<evidence type="ECO:0000256" key="4">
    <source>
        <dbReference type="ARBA" id="ARBA00022598"/>
    </source>
</evidence>
<dbReference type="PANTHER" id="PTHR43418">
    <property type="entry name" value="MULTIFUNCTIONAL TRYPTOPHAN BIOSYNTHESIS PROTEIN-RELATED"/>
    <property type="match status" value="1"/>
</dbReference>
<dbReference type="KEGG" id="had:CDV25_06425"/>
<evidence type="ECO:0000313" key="14">
    <source>
        <dbReference type="Proteomes" id="UP000244890"/>
    </source>
</evidence>
<evidence type="ECO:0000259" key="12">
    <source>
        <dbReference type="SMART" id="SM01097"/>
    </source>
</evidence>
<feature type="binding site" evidence="11">
    <location>
        <position position="243"/>
    </location>
    <ligand>
        <name>L-glutamine</name>
        <dbReference type="ChEBI" id="CHEBI:58359"/>
    </ligand>
</feature>
<feature type="binding site" evidence="11">
    <location>
        <position position="49"/>
    </location>
    <ligand>
        <name>L-glutamine</name>
        <dbReference type="ChEBI" id="CHEBI:58359"/>
    </ligand>
</feature>
<dbReference type="PRINTS" id="PR00099">
    <property type="entry name" value="CPSGATASE"/>
</dbReference>
<evidence type="ECO:0000256" key="6">
    <source>
        <dbReference type="ARBA" id="ARBA00022840"/>
    </source>
</evidence>
<dbReference type="CDD" id="cd01744">
    <property type="entry name" value="GATase1_CPSase"/>
    <property type="match status" value="1"/>
</dbReference>
<dbReference type="GO" id="GO:0006207">
    <property type="term" value="P:'de novo' pyrimidine nucleobase biosynthetic process"/>
    <property type="evidence" value="ECO:0007669"/>
    <property type="project" value="InterPro"/>
</dbReference>
<dbReference type="Gene3D" id="3.40.50.880">
    <property type="match status" value="1"/>
</dbReference>
<dbReference type="UniPathway" id="UPA00070">
    <property type="reaction ID" value="UER00115"/>
</dbReference>
<dbReference type="PANTHER" id="PTHR43418:SF7">
    <property type="entry name" value="CARBAMOYL-PHOSPHATE SYNTHASE SMALL CHAIN"/>
    <property type="match status" value="1"/>
</dbReference>
<dbReference type="PRINTS" id="PR00096">
    <property type="entry name" value="GATASE"/>
</dbReference>
<dbReference type="InterPro" id="IPR035686">
    <property type="entry name" value="CPSase_GATase1"/>
</dbReference>
<feature type="binding site" evidence="11">
    <location>
        <position position="275"/>
    </location>
    <ligand>
        <name>L-glutamine</name>
        <dbReference type="ChEBI" id="CHEBI:58359"/>
    </ligand>
</feature>
<feature type="region of interest" description="CPSase" evidence="11">
    <location>
        <begin position="1"/>
        <end position="190"/>
    </location>
</feature>